<sequence>MSRERVRAQRPAVSGDIDLPKECHRFSLSAKVHFAKRSVGYLTLRFHARDAERAANANALCAWRRGVARIGEKVLGAEGKESSQFETASRMRYCSVCTGSNRSAEKGCALRGRKWCISDIADADDEFYLSQMMHLRIADADDDCCADASGASQISQTRMMSFTYRR</sequence>
<accession>A0A0B2VF24</accession>
<proteinExistence type="predicted"/>
<evidence type="ECO:0000313" key="2">
    <source>
        <dbReference type="Proteomes" id="UP000031036"/>
    </source>
</evidence>
<comment type="caution">
    <text evidence="1">The sequence shown here is derived from an EMBL/GenBank/DDBJ whole genome shotgun (WGS) entry which is preliminary data.</text>
</comment>
<keyword evidence="2" id="KW-1185">Reference proteome</keyword>
<protein>
    <submittedName>
        <fullName evidence="1">Uncharacterized protein</fullName>
    </submittedName>
</protein>
<name>A0A0B2VF24_TOXCA</name>
<dbReference type="AlphaFoldDB" id="A0A0B2VF24"/>
<gene>
    <name evidence="1" type="ORF">Tcan_01857</name>
</gene>
<evidence type="ECO:0000313" key="1">
    <source>
        <dbReference type="EMBL" id="KHN82126.1"/>
    </source>
</evidence>
<organism evidence="1 2">
    <name type="scientific">Toxocara canis</name>
    <name type="common">Canine roundworm</name>
    <dbReference type="NCBI Taxonomy" id="6265"/>
    <lineage>
        <taxon>Eukaryota</taxon>
        <taxon>Metazoa</taxon>
        <taxon>Ecdysozoa</taxon>
        <taxon>Nematoda</taxon>
        <taxon>Chromadorea</taxon>
        <taxon>Rhabditida</taxon>
        <taxon>Spirurina</taxon>
        <taxon>Ascaridomorpha</taxon>
        <taxon>Ascaridoidea</taxon>
        <taxon>Toxocaridae</taxon>
        <taxon>Toxocara</taxon>
    </lineage>
</organism>
<dbReference type="Proteomes" id="UP000031036">
    <property type="component" value="Unassembled WGS sequence"/>
</dbReference>
<dbReference type="EMBL" id="JPKZ01001408">
    <property type="protein sequence ID" value="KHN82126.1"/>
    <property type="molecule type" value="Genomic_DNA"/>
</dbReference>
<reference evidence="1 2" key="1">
    <citation type="submission" date="2014-11" db="EMBL/GenBank/DDBJ databases">
        <title>Genetic blueprint of the zoonotic pathogen Toxocara canis.</title>
        <authorList>
            <person name="Zhu X.-Q."/>
            <person name="Korhonen P.K."/>
            <person name="Cai H."/>
            <person name="Young N.D."/>
            <person name="Nejsum P."/>
            <person name="von Samson-Himmelstjerna G."/>
            <person name="Boag P.R."/>
            <person name="Tan P."/>
            <person name="Li Q."/>
            <person name="Min J."/>
            <person name="Yang Y."/>
            <person name="Wang X."/>
            <person name="Fang X."/>
            <person name="Hall R.S."/>
            <person name="Hofmann A."/>
            <person name="Sternberg P.W."/>
            <person name="Jex A.R."/>
            <person name="Gasser R.B."/>
        </authorList>
    </citation>
    <scope>NUCLEOTIDE SEQUENCE [LARGE SCALE GENOMIC DNA]</scope>
    <source>
        <strain evidence="1">PN_DK_2014</strain>
    </source>
</reference>